<dbReference type="EC" id="2.1.1.63" evidence="3"/>
<dbReference type="EMBL" id="KN749036">
    <property type="protein sequence ID" value="KIH50670.1"/>
    <property type="molecule type" value="Genomic_DNA"/>
</dbReference>
<dbReference type="InterPro" id="IPR014048">
    <property type="entry name" value="MethylDNA_cys_MeTrfase_DNA-bd"/>
</dbReference>
<dbReference type="FunFam" id="1.10.10.10:FF:000214">
    <property type="entry name" value="Methylated-DNA--protein-cysteine methyltransferase"/>
    <property type="match status" value="1"/>
</dbReference>
<comment type="catalytic activity">
    <reaction evidence="1">
        <text>a 4-O-methyl-thymidine in DNA + L-cysteinyl-[protein] = a thymidine in DNA + S-methyl-L-cysteinyl-[protein]</text>
        <dbReference type="Rhea" id="RHEA:53428"/>
        <dbReference type="Rhea" id="RHEA-COMP:10131"/>
        <dbReference type="Rhea" id="RHEA-COMP:10132"/>
        <dbReference type="Rhea" id="RHEA-COMP:13555"/>
        <dbReference type="Rhea" id="RHEA-COMP:13556"/>
        <dbReference type="ChEBI" id="CHEBI:29950"/>
        <dbReference type="ChEBI" id="CHEBI:82612"/>
        <dbReference type="ChEBI" id="CHEBI:137386"/>
        <dbReference type="ChEBI" id="CHEBI:137387"/>
        <dbReference type="EC" id="2.1.1.63"/>
    </reaction>
</comment>
<evidence type="ECO:0000256" key="8">
    <source>
        <dbReference type="ARBA" id="ARBA00023204"/>
    </source>
</evidence>
<evidence type="ECO:0000259" key="12">
    <source>
        <dbReference type="Pfam" id="PF01035"/>
    </source>
</evidence>
<accession>A0A0C2FQ74</accession>
<dbReference type="PROSITE" id="PS00374">
    <property type="entry name" value="MGMT"/>
    <property type="match status" value="1"/>
</dbReference>
<keyword evidence="14" id="KW-1185">Reference proteome</keyword>
<sequence>MHVFERCSDFRKEVYNQLMQIPRGTTRSYAEIAKLMGRPTAYRAVAQACGANVLPVVIPCHRVVASDGSLGGFSSGIETKRQLLKMESVEL</sequence>
<dbReference type="OrthoDB" id="1907495at2759"/>
<feature type="domain" description="Methylated-DNA-[protein]-cysteine S-methyltransferase DNA binding" evidence="12">
    <location>
        <begin position="9"/>
        <end position="89"/>
    </location>
</feature>
<keyword evidence="5 13" id="KW-0489">Methyltransferase</keyword>
<dbReference type="SUPFAM" id="SSF46767">
    <property type="entry name" value="Methylated DNA-protein cysteine methyltransferase, C-terminal domain"/>
    <property type="match status" value="1"/>
</dbReference>
<dbReference type="PANTHER" id="PTHR10815">
    <property type="entry name" value="METHYLATED-DNA--PROTEIN-CYSTEINE METHYLTRANSFERASE"/>
    <property type="match status" value="1"/>
</dbReference>
<evidence type="ECO:0000256" key="5">
    <source>
        <dbReference type="ARBA" id="ARBA00022603"/>
    </source>
</evidence>
<evidence type="ECO:0000256" key="1">
    <source>
        <dbReference type="ARBA" id="ARBA00001286"/>
    </source>
</evidence>
<evidence type="ECO:0000256" key="10">
    <source>
        <dbReference type="ARBA" id="ARBA00031621"/>
    </source>
</evidence>
<evidence type="ECO:0000256" key="9">
    <source>
        <dbReference type="ARBA" id="ARBA00030795"/>
    </source>
</evidence>
<keyword evidence="6 13" id="KW-0808">Transferase</keyword>
<dbReference type="InterPro" id="IPR001497">
    <property type="entry name" value="MethylDNA_cys_MeTrfase_AS"/>
</dbReference>
<dbReference type="InterPro" id="IPR036217">
    <property type="entry name" value="MethylDNA_cys_MeTrfase_DNAb"/>
</dbReference>
<dbReference type="NCBIfam" id="TIGR00589">
    <property type="entry name" value="ogt"/>
    <property type="match status" value="1"/>
</dbReference>
<evidence type="ECO:0000313" key="14">
    <source>
        <dbReference type="Proteomes" id="UP000054047"/>
    </source>
</evidence>
<keyword evidence="7" id="KW-0227">DNA damage</keyword>
<evidence type="ECO:0000256" key="3">
    <source>
        <dbReference type="ARBA" id="ARBA00011918"/>
    </source>
</evidence>
<evidence type="ECO:0000313" key="13">
    <source>
        <dbReference type="EMBL" id="KIH50670.1"/>
    </source>
</evidence>
<dbReference type="CDD" id="cd06445">
    <property type="entry name" value="ATase"/>
    <property type="match status" value="1"/>
</dbReference>
<proteinExistence type="inferred from homology"/>
<dbReference type="GO" id="GO:0006281">
    <property type="term" value="P:DNA repair"/>
    <property type="evidence" value="ECO:0007669"/>
    <property type="project" value="UniProtKB-KW"/>
</dbReference>
<comment type="similarity">
    <text evidence="2">Belongs to the MGMT family.</text>
</comment>
<dbReference type="Gene3D" id="1.10.10.10">
    <property type="entry name" value="Winged helix-like DNA-binding domain superfamily/Winged helix DNA-binding domain"/>
    <property type="match status" value="1"/>
</dbReference>
<organism evidence="13 14">
    <name type="scientific">Ancylostoma duodenale</name>
    <dbReference type="NCBI Taxonomy" id="51022"/>
    <lineage>
        <taxon>Eukaryota</taxon>
        <taxon>Metazoa</taxon>
        <taxon>Ecdysozoa</taxon>
        <taxon>Nematoda</taxon>
        <taxon>Chromadorea</taxon>
        <taxon>Rhabditida</taxon>
        <taxon>Rhabditina</taxon>
        <taxon>Rhabditomorpha</taxon>
        <taxon>Strongyloidea</taxon>
        <taxon>Ancylostomatidae</taxon>
        <taxon>Ancylostomatinae</taxon>
        <taxon>Ancylostoma</taxon>
    </lineage>
</organism>
<gene>
    <name evidence="13" type="ORF">ANCDUO_19248</name>
</gene>
<dbReference type="GO" id="GO:0003908">
    <property type="term" value="F:methylated-DNA-[protein]-cysteine S-methyltransferase activity"/>
    <property type="evidence" value="ECO:0007669"/>
    <property type="project" value="UniProtKB-EC"/>
</dbReference>
<evidence type="ECO:0000256" key="11">
    <source>
        <dbReference type="ARBA" id="ARBA00049348"/>
    </source>
</evidence>
<dbReference type="GO" id="GO:0032259">
    <property type="term" value="P:methylation"/>
    <property type="evidence" value="ECO:0007669"/>
    <property type="project" value="UniProtKB-KW"/>
</dbReference>
<evidence type="ECO:0000256" key="7">
    <source>
        <dbReference type="ARBA" id="ARBA00022763"/>
    </source>
</evidence>
<dbReference type="AlphaFoldDB" id="A0A0C2FQ74"/>
<dbReference type="Pfam" id="PF01035">
    <property type="entry name" value="DNA_binding_1"/>
    <property type="match status" value="1"/>
</dbReference>
<dbReference type="InterPro" id="IPR036388">
    <property type="entry name" value="WH-like_DNA-bd_sf"/>
</dbReference>
<dbReference type="Proteomes" id="UP000054047">
    <property type="component" value="Unassembled WGS sequence"/>
</dbReference>
<evidence type="ECO:0000256" key="6">
    <source>
        <dbReference type="ARBA" id="ARBA00022679"/>
    </source>
</evidence>
<evidence type="ECO:0000256" key="4">
    <source>
        <dbReference type="ARBA" id="ARBA00015377"/>
    </source>
</evidence>
<reference evidence="13 14" key="1">
    <citation type="submission" date="2013-12" db="EMBL/GenBank/DDBJ databases">
        <title>Draft genome of the parsitic nematode Ancylostoma duodenale.</title>
        <authorList>
            <person name="Mitreva M."/>
        </authorList>
    </citation>
    <scope>NUCLEOTIDE SEQUENCE [LARGE SCALE GENOMIC DNA]</scope>
    <source>
        <strain evidence="13 14">Zhejiang</strain>
    </source>
</reference>
<keyword evidence="8" id="KW-0234">DNA repair</keyword>
<dbReference type="PANTHER" id="PTHR10815:SF13">
    <property type="entry name" value="METHYLATED-DNA--PROTEIN-CYSTEINE METHYLTRANSFERASE"/>
    <property type="match status" value="1"/>
</dbReference>
<evidence type="ECO:0000256" key="2">
    <source>
        <dbReference type="ARBA" id="ARBA00008711"/>
    </source>
</evidence>
<name>A0A0C2FQ74_9BILA</name>
<protein>
    <recommendedName>
        <fullName evidence="4">Methylated-DNA--protein-cysteine methyltransferase</fullName>
        <ecNumber evidence="3">2.1.1.63</ecNumber>
    </recommendedName>
    <alternativeName>
        <fullName evidence="9">6-O-methylguanine-DNA methyltransferase</fullName>
    </alternativeName>
    <alternativeName>
        <fullName evidence="10">O-6-methylguanine-DNA-alkyltransferase</fullName>
    </alternativeName>
</protein>
<comment type="catalytic activity">
    <reaction evidence="11">
        <text>a 6-O-methyl-2'-deoxyguanosine in DNA + L-cysteinyl-[protein] = S-methyl-L-cysteinyl-[protein] + a 2'-deoxyguanosine in DNA</text>
        <dbReference type="Rhea" id="RHEA:24000"/>
        <dbReference type="Rhea" id="RHEA-COMP:10131"/>
        <dbReference type="Rhea" id="RHEA-COMP:10132"/>
        <dbReference type="Rhea" id="RHEA-COMP:11367"/>
        <dbReference type="Rhea" id="RHEA-COMP:11368"/>
        <dbReference type="ChEBI" id="CHEBI:29950"/>
        <dbReference type="ChEBI" id="CHEBI:82612"/>
        <dbReference type="ChEBI" id="CHEBI:85445"/>
        <dbReference type="ChEBI" id="CHEBI:85448"/>
        <dbReference type="EC" id="2.1.1.63"/>
    </reaction>
</comment>